<name>A0A7X4GJ34_9SPHN</name>
<dbReference type="AlphaFoldDB" id="A0A7X4GJ34"/>
<dbReference type="Proteomes" id="UP000465810">
    <property type="component" value="Unassembled WGS sequence"/>
</dbReference>
<protein>
    <submittedName>
        <fullName evidence="1">Uncharacterized protein</fullName>
    </submittedName>
</protein>
<evidence type="ECO:0000313" key="1">
    <source>
        <dbReference type="EMBL" id="MYL99567.1"/>
    </source>
</evidence>
<sequence length="149" mass="16693">MNDETRAQRIDNIRVQRAIEKVAAGYDSAAQNADAQMAMLRIQGDMAVTQSERRRIALELLRLEQEQYERALMRMPQITGWSYAVVFRGTSSAASASVAVSERETGGLYEPRVFEDDTLTPGSYWWWVRIYDAADNLLSISPAASGTIV</sequence>
<dbReference type="RefSeq" id="WP_160987011.1">
    <property type="nucleotide sequence ID" value="NZ_WVTD01000017.1"/>
</dbReference>
<reference evidence="1 2" key="1">
    <citation type="submission" date="2019-12" db="EMBL/GenBank/DDBJ databases">
        <authorList>
            <person name="Feng G."/>
            <person name="Zhu H."/>
        </authorList>
    </citation>
    <scope>NUCLEOTIDE SEQUENCE [LARGE SCALE GENOMIC DNA]</scope>
    <source>
        <strain evidence="1 2">FGD1</strain>
    </source>
</reference>
<evidence type="ECO:0000313" key="2">
    <source>
        <dbReference type="Proteomes" id="UP000465810"/>
    </source>
</evidence>
<keyword evidence="2" id="KW-1185">Reference proteome</keyword>
<organism evidence="1 2">
    <name type="scientific">Novosphingobium silvae</name>
    <dbReference type="NCBI Taxonomy" id="2692619"/>
    <lineage>
        <taxon>Bacteria</taxon>
        <taxon>Pseudomonadati</taxon>
        <taxon>Pseudomonadota</taxon>
        <taxon>Alphaproteobacteria</taxon>
        <taxon>Sphingomonadales</taxon>
        <taxon>Sphingomonadaceae</taxon>
        <taxon>Novosphingobium</taxon>
    </lineage>
</organism>
<dbReference type="EMBL" id="WVTD01000017">
    <property type="protein sequence ID" value="MYL99567.1"/>
    <property type="molecule type" value="Genomic_DNA"/>
</dbReference>
<comment type="caution">
    <text evidence="1">The sequence shown here is derived from an EMBL/GenBank/DDBJ whole genome shotgun (WGS) entry which is preliminary data.</text>
</comment>
<gene>
    <name evidence="1" type="ORF">GR702_17535</name>
</gene>
<proteinExistence type="predicted"/>
<accession>A0A7X4GJ34</accession>